<dbReference type="RefSeq" id="WP_200805130.1">
    <property type="nucleotide sequence ID" value="NZ_FTOM01000002.1"/>
</dbReference>
<dbReference type="InterPro" id="IPR050832">
    <property type="entry name" value="Bact_Acetyltransf"/>
</dbReference>
<sequence>MTPPRLSPFGAAHVSAARALWAGMAGVCLDAADSPEALAAFLSRNPGLSFVAEADAGLVGTVLAGHDGRRGALYHLAVAPAARRMGTGRALALAAMAALGRAGIAKVHIHVLADNAAGLAFWADLGWRGRPEMVLMSAPTPAPERLA</sequence>
<keyword evidence="2" id="KW-0012">Acyltransferase</keyword>
<dbReference type="STRING" id="407234.SAMN05421795_102416"/>
<evidence type="ECO:0000313" key="5">
    <source>
        <dbReference type="Proteomes" id="UP000186098"/>
    </source>
</evidence>
<dbReference type="InterPro" id="IPR000182">
    <property type="entry name" value="GNAT_dom"/>
</dbReference>
<evidence type="ECO:0000256" key="2">
    <source>
        <dbReference type="ARBA" id="ARBA00023315"/>
    </source>
</evidence>
<dbReference type="PROSITE" id="PS51186">
    <property type="entry name" value="GNAT"/>
    <property type="match status" value="1"/>
</dbReference>
<evidence type="ECO:0000313" key="4">
    <source>
        <dbReference type="EMBL" id="SIS67581.1"/>
    </source>
</evidence>
<accession>A0A1N7L1B3</accession>
<dbReference type="Proteomes" id="UP000186098">
    <property type="component" value="Unassembled WGS sequence"/>
</dbReference>
<organism evidence="4 5">
    <name type="scientific">Phaeovulum vinaykumarii</name>
    <dbReference type="NCBI Taxonomy" id="407234"/>
    <lineage>
        <taxon>Bacteria</taxon>
        <taxon>Pseudomonadati</taxon>
        <taxon>Pseudomonadota</taxon>
        <taxon>Alphaproteobacteria</taxon>
        <taxon>Rhodobacterales</taxon>
        <taxon>Paracoccaceae</taxon>
        <taxon>Phaeovulum</taxon>
    </lineage>
</organism>
<gene>
    <name evidence="4" type="ORF">SAMN05421795_102416</name>
</gene>
<evidence type="ECO:0000256" key="1">
    <source>
        <dbReference type="ARBA" id="ARBA00022679"/>
    </source>
</evidence>
<dbReference type="Pfam" id="PF00583">
    <property type="entry name" value="Acetyltransf_1"/>
    <property type="match status" value="1"/>
</dbReference>
<evidence type="ECO:0000259" key="3">
    <source>
        <dbReference type="PROSITE" id="PS51186"/>
    </source>
</evidence>
<reference evidence="5" key="1">
    <citation type="submission" date="2017-01" db="EMBL/GenBank/DDBJ databases">
        <authorList>
            <person name="Varghese N."/>
            <person name="Submissions S."/>
        </authorList>
    </citation>
    <scope>NUCLEOTIDE SEQUENCE [LARGE SCALE GENOMIC DNA]</scope>
    <source>
        <strain evidence="5">DSM 18714</strain>
    </source>
</reference>
<dbReference type="GO" id="GO:0016747">
    <property type="term" value="F:acyltransferase activity, transferring groups other than amino-acyl groups"/>
    <property type="evidence" value="ECO:0007669"/>
    <property type="project" value="InterPro"/>
</dbReference>
<feature type="domain" description="N-acetyltransferase" evidence="3">
    <location>
        <begin position="12"/>
        <end position="141"/>
    </location>
</feature>
<dbReference type="InterPro" id="IPR016181">
    <property type="entry name" value="Acyl_CoA_acyltransferase"/>
</dbReference>
<dbReference type="PANTHER" id="PTHR43877">
    <property type="entry name" value="AMINOALKYLPHOSPHONATE N-ACETYLTRANSFERASE-RELATED-RELATED"/>
    <property type="match status" value="1"/>
</dbReference>
<dbReference type="Gene3D" id="3.40.630.30">
    <property type="match status" value="1"/>
</dbReference>
<dbReference type="SUPFAM" id="SSF55729">
    <property type="entry name" value="Acyl-CoA N-acyltransferases (Nat)"/>
    <property type="match status" value="1"/>
</dbReference>
<dbReference type="AlphaFoldDB" id="A0A1N7L1B3"/>
<proteinExistence type="predicted"/>
<keyword evidence="1 4" id="KW-0808">Transferase</keyword>
<protein>
    <submittedName>
        <fullName evidence="4">Acetyltransferase (GNAT) family protein</fullName>
    </submittedName>
</protein>
<name>A0A1N7L1B3_9RHOB</name>
<keyword evidence="5" id="KW-1185">Reference proteome</keyword>
<dbReference type="PANTHER" id="PTHR43877:SF1">
    <property type="entry name" value="ACETYLTRANSFERASE"/>
    <property type="match status" value="1"/>
</dbReference>
<dbReference type="EMBL" id="FTOM01000002">
    <property type="protein sequence ID" value="SIS67581.1"/>
    <property type="molecule type" value="Genomic_DNA"/>
</dbReference>